<dbReference type="HOGENOM" id="CLU_000445_89_3_9"/>
<sequence length="338" mass="39353">MKNDKILYLILFQFIIITGIQFINMTHTLQFILFILLILITISLFFKRLYFIETRKSIVTKLERVILGNFQTRLYTNNDRSLDNVIFHVNELITKLEKVQIEAKKSQKARKQLLSSISHDIRTPLTSIIGYIDALKDGIATSKEEELEYLEILSNKSNSLKQLVDEIFHMAKIDADELPFKEEQLDLSEITRETLIEFLPELSKYHIELKIDIPEKPCLITGDSFHIIRVMNNLIKNAIHYGKQGAILGVKLLEHHNEYHILVWDKGPGIPHQDLEHVFERMYRIDQSRTLSSRSSGLGLAIAKALVEKHRGRIWVESIPWERTTFGFSIPKQNSFKK</sequence>
<evidence type="ECO:0000256" key="2">
    <source>
        <dbReference type="ARBA" id="ARBA00004370"/>
    </source>
</evidence>
<dbReference type="KEGG" id="bcy:Bcer98_0263"/>
<dbReference type="InterPro" id="IPR050351">
    <property type="entry name" value="BphY/WalK/GraS-like"/>
</dbReference>
<dbReference type="OrthoDB" id="9792991at2"/>
<dbReference type="PANTHER" id="PTHR45453:SF1">
    <property type="entry name" value="PHOSPHATE REGULON SENSOR PROTEIN PHOR"/>
    <property type="match status" value="1"/>
</dbReference>
<dbReference type="PROSITE" id="PS50109">
    <property type="entry name" value="HIS_KIN"/>
    <property type="match status" value="1"/>
</dbReference>
<keyword evidence="4" id="KW-0597">Phosphoprotein</keyword>
<dbReference type="CDD" id="cd00082">
    <property type="entry name" value="HisKA"/>
    <property type="match status" value="1"/>
</dbReference>
<gene>
    <name evidence="15" type="ordered locus">Bcer98_0263</name>
</gene>
<dbReference type="Pfam" id="PF00512">
    <property type="entry name" value="HisKA"/>
    <property type="match status" value="1"/>
</dbReference>
<dbReference type="PANTHER" id="PTHR45453">
    <property type="entry name" value="PHOSPHATE REGULON SENSOR PROTEIN PHOR"/>
    <property type="match status" value="1"/>
</dbReference>
<keyword evidence="10 13" id="KW-1133">Transmembrane helix</keyword>
<feature type="domain" description="Histidine kinase" evidence="14">
    <location>
        <begin position="116"/>
        <end position="334"/>
    </location>
</feature>
<dbReference type="Gene3D" id="3.30.565.10">
    <property type="entry name" value="Histidine kinase-like ATPase, C-terminal domain"/>
    <property type="match status" value="1"/>
</dbReference>
<dbReference type="PRINTS" id="PR00344">
    <property type="entry name" value="BCTRLSENSOR"/>
</dbReference>
<feature type="transmembrane region" description="Helical" evidence="13">
    <location>
        <begin position="29"/>
        <end position="46"/>
    </location>
</feature>
<dbReference type="SUPFAM" id="SSF47384">
    <property type="entry name" value="Homodimeric domain of signal transducing histidine kinase"/>
    <property type="match status" value="1"/>
</dbReference>
<keyword evidence="7" id="KW-0547">Nucleotide-binding</keyword>
<dbReference type="GO" id="GO:0005886">
    <property type="term" value="C:plasma membrane"/>
    <property type="evidence" value="ECO:0007669"/>
    <property type="project" value="TreeGrafter"/>
</dbReference>
<organism evidence="15 16">
    <name type="scientific">Bacillus cytotoxicus (strain DSM 22905 / CIP 110041 / 391-98 / NVH 391-98)</name>
    <dbReference type="NCBI Taxonomy" id="315749"/>
    <lineage>
        <taxon>Bacteria</taxon>
        <taxon>Bacillati</taxon>
        <taxon>Bacillota</taxon>
        <taxon>Bacilli</taxon>
        <taxon>Bacillales</taxon>
        <taxon>Bacillaceae</taxon>
        <taxon>Bacillus</taxon>
        <taxon>Bacillus cereus group</taxon>
    </lineage>
</organism>
<dbReference type="InterPro" id="IPR036097">
    <property type="entry name" value="HisK_dim/P_sf"/>
</dbReference>
<dbReference type="GO" id="GO:0000155">
    <property type="term" value="F:phosphorelay sensor kinase activity"/>
    <property type="evidence" value="ECO:0007669"/>
    <property type="project" value="InterPro"/>
</dbReference>
<evidence type="ECO:0000259" key="14">
    <source>
        <dbReference type="PROSITE" id="PS50109"/>
    </source>
</evidence>
<comment type="catalytic activity">
    <reaction evidence="1">
        <text>ATP + protein L-histidine = ADP + protein N-phospho-L-histidine.</text>
        <dbReference type="EC" id="2.7.13.3"/>
    </reaction>
</comment>
<dbReference type="SMART" id="SM00387">
    <property type="entry name" value="HATPase_c"/>
    <property type="match status" value="1"/>
</dbReference>
<evidence type="ECO:0000256" key="12">
    <source>
        <dbReference type="ARBA" id="ARBA00023136"/>
    </source>
</evidence>
<dbReference type="Gene3D" id="1.10.287.130">
    <property type="match status" value="1"/>
</dbReference>
<keyword evidence="8 15" id="KW-0418">Kinase</keyword>
<keyword evidence="5" id="KW-0808">Transferase</keyword>
<dbReference type="InterPro" id="IPR005467">
    <property type="entry name" value="His_kinase_dom"/>
</dbReference>
<feature type="transmembrane region" description="Helical" evidence="13">
    <location>
        <begin position="7"/>
        <end position="23"/>
    </location>
</feature>
<dbReference type="FunFam" id="1.10.287.130:FF:000001">
    <property type="entry name" value="Two-component sensor histidine kinase"/>
    <property type="match status" value="1"/>
</dbReference>
<dbReference type="InterPro" id="IPR003661">
    <property type="entry name" value="HisK_dim/P_dom"/>
</dbReference>
<keyword evidence="12 13" id="KW-0472">Membrane</keyword>
<evidence type="ECO:0000256" key="8">
    <source>
        <dbReference type="ARBA" id="ARBA00022777"/>
    </source>
</evidence>
<dbReference type="GO" id="GO:0004721">
    <property type="term" value="F:phosphoprotein phosphatase activity"/>
    <property type="evidence" value="ECO:0007669"/>
    <property type="project" value="TreeGrafter"/>
</dbReference>
<dbReference type="FunFam" id="3.30.565.10:FF:000013">
    <property type="entry name" value="Two-component sensor histidine kinase"/>
    <property type="match status" value="1"/>
</dbReference>
<reference evidence="15 16" key="1">
    <citation type="journal article" date="2008" name="Chem. Biol. Interact.">
        <title>Extending the Bacillus cereus group genomics to putative food-borne pathogens of different toxicity.</title>
        <authorList>
            <person name="Lapidus A."/>
            <person name="Goltsman E."/>
            <person name="Auger S."/>
            <person name="Galleron N."/>
            <person name="Segurens B."/>
            <person name="Dossat C."/>
            <person name="Land M.L."/>
            <person name="Broussolle V."/>
            <person name="Brillard J."/>
            <person name="Guinebretiere M.H."/>
            <person name="Sanchis V."/>
            <person name="Nguen-The C."/>
            <person name="Lereclus D."/>
            <person name="Richardson P."/>
            <person name="Wincker P."/>
            <person name="Weissenbach J."/>
            <person name="Ehrlich S.D."/>
            <person name="Sorokin A."/>
        </authorList>
    </citation>
    <scope>NUCLEOTIDE SEQUENCE [LARGE SCALE GENOMIC DNA]</scope>
    <source>
        <strain evidence="16">DSM 22905 / CIP 110041 / 391-98 / NVH 391-98</strain>
    </source>
</reference>
<keyword evidence="16" id="KW-1185">Reference proteome</keyword>
<dbReference type="STRING" id="315749.Bcer98_0263"/>
<evidence type="ECO:0000256" key="10">
    <source>
        <dbReference type="ARBA" id="ARBA00022989"/>
    </source>
</evidence>
<dbReference type="InterPro" id="IPR036890">
    <property type="entry name" value="HATPase_C_sf"/>
</dbReference>
<keyword evidence="11" id="KW-0902">Two-component regulatory system</keyword>
<keyword evidence="6 13" id="KW-0812">Transmembrane</keyword>
<evidence type="ECO:0000256" key="1">
    <source>
        <dbReference type="ARBA" id="ARBA00000085"/>
    </source>
</evidence>
<dbReference type="Pfam" id="PF02518">
    <property type="entry name" value="HATPase_c"/>
    <property type="match status" value="1"/>
</dbReference>
<dbReference type="InterPro" id="IPR003594">
    <property type="entry name" value="HATPase_dom"/>
</dbReference>
<accession>A7GKG9</accession>
<evidence type="ECO:0000256" key="13">
    <source>
        <dbReference type="SAM" id="Phobius"/>
    </source>
</evidence>
<name>A7GKG9_BACCN</name>
<dbReference type="EC" id="2.7.13.3" evidence="3"/>
<proteinExistence type="predicted"/>
<evidence type="ECO:0000256" key="6">
    <source>
        <dbReference type="ARBA" id="ARBA00022692"/>
    </source>
</evidence>
<dbReference type="RefSeq" id="WP_011983386.1">
    <property type="nucleotide sequence ID" value="NC_009674.1"/>
</dbReference>
<dbReference type="EMBL" id="CP000764">
    <property type="protein sequence ID" value="ABS20627.1"/>
    <property type="molecule type" value="Genomic_DNA"/>
</dbReference>
<dbReference type="GeneID" id="33895613"/>
<keyword evidence="9" id="KW-0067">ATP-binding</keyword>
<dbReference type="Proteomes" id="UP000002300">
    <property type="component" value="Chromosome"/>
</dbReference>
<evidence type="ECO:0000256" key="5">
    <source>
        <dbReference type="ARBA" id="ARBA00022679"/>
    </source>
</evidence>
<evidence type="ECO:0000313" key="16">
    <source>
        <dbReference type="Proteomes" id="UP000002300"/>
    </source>
</evidence>
<protein>
    <recommendedName>
        <fullName evidence="3">histidine kinase</fullName>
        <ecNumber evidence="3">2.7.13.3</ecNumber>
    </recommendedName>
</protein>
<evidence type="ECO:0000256" key="9">
    <source>
        <dbReference type="ARBA" id="ARBA00022840"/>
    </source>
</evidence>
<evidence type="ECO:0000256" key="3">
    <source>
        <dbReference type="ARBA" id="ARBA00012438"/>
    </source>
</evidence>
<dbReference type="AlphaFoldDB" id="A7GKG9"/>
<evidence type="ECO:0000256" key="11">
    <source>
        <dbReference type="ARBA" id="ARBA00023012"/>
    </source>
</evidence>
<comment type="subcellular location">
    <subcellularLocation>
        <location evidence="2">Membrane</location>
    </subcellularLocation>
</comment>
<dbReference type="GO" id="GO:0005524">
    <property type="term" value="F:ATP binding"/>
    <property type="evidence" value="ECO:0007669"/>
    <property type="project" value="UniProtKB-KW"/>
</dbReference>
<dbReference type="InterPro" id="IPR004358">
    <property type="entry name" value="Sig_transdc_His_kin-like_C"/>
</dbReference>
<dbReference type="SUPFAM" id="SSF55874">
    <property type="entry name" value="ATPase domain of HSP90 chaperone/DNA topoisomerase II/histidine kinase"/>
    <property type="match status" value="1"/>
</dbReference>
<evidence type="ECO:0000256" key="4">
    <source>
        <dbReference type="ARBA" id="ARBA00022553"/>
    </source>
</evidence>
<evidence type="ECO:0000256" key="7">
    <source>
        <dbReference type="ARBA" id="ARBA00022741"/>
    </source>
</evidence>
<dbReference type="eggNOG" id="COG2205">
    <property type="taxonomic scope" value="Bacteria"/>
</dbReference>
<dbReference type="SMART" id="SM00388">
    <property type="entry name" value="HisKA"/>
    <property type="match status" value="1"/>
</dbReference>
<evidence type="ECO:0000313" key="15">
    <source>
        <dbReference type="EMBL" id="ABS20627.1"/>
    </source>
</evidence>
<dbReference type="GO" id="GO:0016036">
    <property type="term" value="P:cellular response to phosphate starvation"/>
    <property type="evidence" value="ECO:0007669"/>
    <property type="project" value="TreeGrafter"/>
</dbReference>